<feature type="region of interest" description="Disordered" evidence="1">
    <location>
        <begin position="174"/>
        <end position="206"/>
    </location>
</feature>
<evidence type="ECO:0000313" key="3">
    <source>
        <dbReference type="Proteomes" id="UP000196587"/>
    </source>
</evidence>
<proteinExistence type="predicted"/>
<name>A0A1Y4JPF0_9BACE</name>
<evidence type="ECO:0000256" key="1">
    <source>
        <dbReference type="SAM" id="MobiDB-lite"/>
    </source>
</evidence>
<organism evidence="2 3">
    <name type="scientific">Bacteroides clarus</name>
    <dbReference type="NCBI Taxonomy" id="626929"/>
    <lineage>
        <taxon>Bacteria</taxon>
        <taxon>Pseudomonadati</taxon>
        <taxon>Bacteroidota</taxon>
        <taxon>Bacteroidia</taxon>
        <taxon>Bacteroidales</taxon>
        <taxon>Bacteroidaceae</taxon>
        <taxon>Bacteroides</taxon>
    </lineage>
</organism>
<feature type="compositionally biased region" description="Basic and acidic residues" evidence="1">
    <location>
        <begin position="189"/>
        <end position="199"/>
    </location>
</feature>
<gene>
    <name evidence="2" type="ORF">B5F24_13730</name>
</gene>
<feature type="region of interest" description="Disordered" evidence="1">
    <location>
        <begin position="76"/>
        <end position="97"/>
    </location>
</feature>
<dbReference type="AlphaFoldDB" id="A0A1Y4JPF0"/>
<evidence type="ECO:0000313" key="2">
    <source>
        <dbReference type="EMBL" id="OUP32649.1"/>
    </source>
</evidence>
<comment type="caution">
    <text evidence="2">The sequence shown here is derived from an EMBL/GenBank/DDBJ whole genome shotgun (WGS) entry which is preliminary data.</text>
</comment>
<accession>A0A1Y4JPF0</accession>
<reference evidence="3" key="1">
    <citation type="submission" date="2017-04" db="EMBL/GenBank/DDBJ databases">
        <title>Function of individual gut microbiota members based on whole genome sequencing of pure cultures obtained from chicken caecum.</title>
        <authorList>
            <person name="Medvecky M."/>
            <person name="Cejkova D."/>
            <person name="Polansky O."/>
            <person name="Karasova D."/>
            <person name="Kubasova T."/>
            <person name="Cizek A."/>
            <person name="Rychlik I."/>
        </authorList>
    </citation>
    <scope>NUCLEOTIDE SEQUENCE [LARGE SCALE GENOMIC DNA]</scope>
    <source>
        <strain evidence="3">An189</strain>
    </source>
</reference>
<protein>
    <submittedName>
        <fullName evidence="2">Uncharacterized protein</fullName>
    </submittedName>
</protein>
<dbReference type="RefSeq" id="WP_087413249.1">
    <property type="nucleotide sequence ID" value="NZ_NFKE01000011.1"/>
</dbReference>
<dbReference type="Proteomes" id="UP000196587">
    <property type="component" value="Unassembled WGS sequence"/>
</dbReference>
<sequence length="206" mass="23214">MKEKIFNQLKQDFSKLGLSDEILQSVASSLDAMGLITDDNLATIIKGQESMLKSYQSNFDRLRTEGATYKKELEDLKAKGSGGNQQQPANEEPEWFTRYKQEQEKRISELMTENQNAKAEQARTARNNLILLKAKELKISKERIEEGFAISDDMDEAAITNYLSKVRQNEVAKGLEDKGSAFSLSTPEDQGKELAKEWAESLPDAN</sequence>
<dbReference type="EMBL" id="NFKE01000011">
    <property type="protein sequence ID" value="OUP32649.1"/>
    <property type="molecule type" value="Genomic_DNA"/>
</dbReference>